<comment type="caution">
    <text evidence="2">The sequence shown here is derived from an EMBL/GenBank/DDBJ whole genome shotgun (WGS) entry which is preliminary data.</text>
</comment>
<dbReference type="Proteomes" id="UP000218238">
    <property type="component" value="Unassembled WGS sequence"/>
</dbReference>
<accession>A0A2A2TK16</accession>
<dbReference type="RefSeq" id="WP_095721691.1">
    <property type="nucleotide sequence ID" value="NZ_NTFS01000093.1"/>
</dbReference>
<evidence type="ECO:0000313" key="2">
    <source>
        <dbReference type="EMBL" id="PAX55909.1"/>
    </source>
</evidence>
<evidence type="ECO:0000256" key="1">
    <source>
        <dbReference type="SAM" id="MobiDB-lite"/>
    </source>
</evidence>
<evidence type="ECO:0000313" key="3">
    <source>
        <dbReference type="Proteomes" id="UP000218238"/>
    </source>
</evidence>
<reference evidence="2 3" key="1">
    <citation type="submission" date="2017-08" db="EMBL/GenBank/DDBJ databases">
        <title>Draft genome sequence of filamentous cyanobacterium Calothrix elsteri CCALA 953.</title>
        <authorList>
            <person name="Gagunashvili A.N."/>
            <person name="Elster J."/>
            <person name="Andresson O.S."/>
        </authorList>
    </citation>
    <scope>NUCLEOTIDE SEQUENCE [LARGE SCALE GENOMIC DNA]</scope>
    <source>
        <strain evidence="2 3">CCALA 953</strain>
    </source>
</reference>
<feature type="region of interest" description="Disordered" evidence="1">
    <location>
        <begin position="70"/>
        <end position="97"/>
    </location>
</feature>
<sequence>MNSKINNFRNSIQLVGIIFGGLVIGLPAISQTVQAQQPVNVPGSQVNPCPKIFYEEPHNNRVPVPQGCPPNAFTNRMNTQGTNSSSTQTQLGVGGEAPDSNVIIQQSSIYQRTQQNSQNNSRINSRLSGRNRYEKAVAAVSPTDGKVSILLMNQTNAPIVYQAIGDTQQRILPGRSQVTLQGLNTPANVTFYRQDRGLLMVTPQSSPQGILKVTLQETTDFAMDRTALRIEKNGVVYLN</sequence>
<dbReference type="OrthoDB" id="463790at2"/>
<organism evidence="2 3">
    <name type="scientific">Brunnivagina elsteri CCALA 953</name>
    <dbReference type="NCBI Taxonomy" id="987040"/>
    <lineage>
        <taxon>Bacteria</taxon>
        <taxon>Bacillati</taxon>
        <taxon>Cyanobacteriota</taxon>
        <taxon>Cyanophyceae</taxon>
        <taxon>Nostocales</taxon>
        <taxon>Calotrichaceae</taxon>
        <taxon>Brunnivagina</taxon>
    </lineage>
</organism>
<feature type="compositionally biased region" description="Low complexity" evidence="1">
    <location>
        <begin position="78"/>
        <end position="90"/>
    </location>
</feature>
<dbReference type="AlphaFoldDB" id="A0A2A2TK16"/>
<protein>
    <submittedName>
        <fullName evidence="2">Uncharacterized protein</fullName>
    </submittedName>
</protein>
<dbReference type="EMBL" id="NTFS01000093">
    <property type="protein sequence ID" value="PAX55909.1"/>
    <property type="molecule type" value="Genomic_DNA"/>
</dbReference>
<keyword evidence="3" id="KW-1185">Reference proteome</keyword>
<gene>
    <name evidence="2" type="ORF">CK510_10720</name>
</gene>
<name>A0A2A2TK16_9CYAN</name>
<proteinExistence type="predicted"/>